<accession>A0A5C5ZZQ5</accession>
<evidence type="ECO:0000259" key="5">
    <source>
        <dbReference type="PROSITE" id="PS01124"/>
    </source>
</evidence>
<evidence type="ECO:0000256" key="2">
    <source>
        <dbReference type="ARBA" id="ARBA00023125"/>
    </source>
</evidence>
<dbReference type="InterPro" id="IPR009057">
    <property type="entry name" value="Homeodomain-like_sf"/>
</dbReference>
<comment type="caution">
    <text evidence="6">The sequence shown here is derived from an EMBL/GenBank/DDBJ whole genome shotgun (WGS) entry which is preliminary data.</text>
</comment>
<dbReference type="SUPFAM" id="SSF51215">
    <property type="entry name" value="Regulatory protein AraC"/>
    <property type="match status" value="1"/>
</dbReference>
<keyword evidence="2" id="KW-0238">DNA-binding</keyword>
<dbReference type="PROSITE" id="PS00041">
    <property type="entry name" value="HTH_ARAC_FAMILY_1"/>
    <property type="match status" value="1"/>
</dbReference>
<keyword evidence="1" id="KW-0805">Transcription regulation</keyword>
<keyword evidence="7" id="KW-1185">Reference proteome</keyword>
<dbReference type="Pfam" id="PF12833">
    <property type="entry name" value="HTH_18"/>
    <property type="match status" value="1"/>
</dbReference>
<evidence type="ECO:0000256" key="4">
    <source>
        <dbReference type="ARBA" id="ARBA00023163"/>
    </source>
</evidence>
<dbReference type="GO" id="GO:0003700">
    <property type="term" value="F:DNA-binding transcription factor activity"/>
    <property type="evidence" value="ECO:0007669"/>
    <property type="project" value="InterPro"/>
</dbReference>
<dbReference type="Gene3D" id="2.60.120.10">
    <property type="entry name" value="Jelly Rolls"/>
    <property type="match status" value="1"/>
</dbReference>
<keyword evidence="4" id="KW-0804">Transcription</keyword>
<protein>
    <submittedName>
        <fullName evidence="6">Arabinose operon regulatory protein</fullName>
    </submittedName>
</protein>
<dbReference type="InterPro" id="IPR018062">
    <property type="entry name" value="HTH_AraC-typ_CS"/>
</dbReference>
<organism evidence="6 7">
    <name type="scientific">Neorhodopirellula pilleata</name>
    <dbReference type="NCBI Taxonomy" id="2714738"/>
    <lineage>
        <taxon>Bacteria</taxon>
        <taxon>Pseudomonadati</taxon>
        <taxon>Planctomycetota</taxon>
        <taxon>Planctomycetia</taxon>
        <taxon>Pirellulales</taxon>
        <taxon>Pirellulaceae</taxon>
        <taxon>Neorhodopirellula</taxon>
    </lineage>
</organism>
<keyword evidence="3" id="KW-0010">Activator</keyword>
<feature type="domain" description="HTH araC/xylS-type" evidence="5">
    <location>
        <begin position="192"/>
        <end position="290"/>
    </location>
</feature>
<dbReference type="PANTHER" id="PTHR46796">
    <property type="entry name" value="HTH-TYPE TRANSCRIPTIONAL ACTIVATOR RHAS-RELATED"/>
    <property type="match status" value="1"/>
</dbReference>
<dbReference type="GO" id="GO:0043565">
    <property type="term" value="F:sequence-specific DNA binding"/>
    <property type="evidence" value="ECO:0007669"/>
    <property type="project" value="InterPro"/>
</dbReference>
<dbReference type="RefSeq" id="WP_231603372.1">
    <property type="nucleotide sequence ID" value="NZ_SJPM01000011.1"/>
</dbReference>
<evidence type="ECO:0000313" key="7">
    <source>
        <dbReference type="Proteomes" id="UP000316213"/>
    </source>
</evidence>
<name>A0A5C5ZZQ5_9BACT</name>
<dbReference type="InterPro" id="IPR018060">
    <property type="entry name" value="HTH_AraC"/>
</dbReference>
<dbReference type="Pfam" id="PF02311">
    <property type="entry name" value="AraC_binding"/>
    <property type="match status" value="1"/>
</dbReference>
<dbReference type="Gene3D" id="1.10.10.60">
    <property type="entry name" value="Homeodomain-like"/>
    <property type="match status" value="2"/>
</dbReference>
<dbReference type="Proteomes" id="UP000316213">
    <property type="component" value="Unassembled WGS sequence"/>
</dbReference>
<dbReference type="InterPro" id="IPR050204">
    <property type="entry name" value="AraC_XylS_family_regulators"/>
</dbReference>
<proteinExistence type="predicted"/>
<reference evidence="6 7" key="1">
    <citation type="submission" date="2019-02" db="EMBL/GenBank/DDBJ databases">
        <title>Deep-cultivation of Planctomycetes and their phenomic and genomic characterization uncovers novel biology.</title>
        <authorList>
            <person name="Wiegand S."/>
            <person name="Jogler M."/>
            <person name="Boedeker C."/>
            <person name="Pinto D."/>
            <person name="Vollmers J."/>
            <person name="Rivas-Marin E."/>
            <person name="Kohn T."/>
            <person name="Peeters S.H."/>
            <person name="Heuer A."/>
            <person name="Rast P."/>
            <person name="Oberbeckmann S."/>
            <person name="Bunk B."/>
            <person name="Jeske O."/>
            <person name="Meyerdierks A."/>
            <person name="Storesund J.E."/>
            <person name="Kallscheuer N."/>
            <person name="Luecker S."/>
            <person name="Lage O.M."/>
            <person name="Pohl T."/>
            <person name="Merkel B.J."/>
            <person name="Hornburger P."/>
            <person name="Mueller R.-W."/>
            <person name="Bruemmer F."/>
            <person name="Labrenz M."/>
            <person name="Spormann A.M."/>
            <person name="Op Den Camp H."/>
            <person name="Overmann J."/>
            <person name="Amann R."/>
            <person name="Jetten M.S.M."/>
            <person name="Mascher T."/>
            <person name="Medema M.H."/>
            <person name="Devos D.P."/>
            <person name="Kaster A.-K."/>
            <person name="Ovreas L."/>
            <person name="Rohde M."/>
            <person name="Galperin M.Y."/>
            <person name="Jogler C."/>
        </authorList>
    </citation>
    <scope>NUCLEOTIDE SEQUENCE [LARGE SCALE GENOMIC DNA]</scope>
    <source>
        <strain evidence="6 7">Pla100</strain>
    </source>
</reference>
<dbReference type="InterPro" id="IPR037923">
    <property type="entry name" value="HTH-like"/>
</dbReference>
<evidence type="ECO:0000256" key="1">
    <source>
        <dbReference type="ARBA" id="ARBA00023015"/>
    </source>
</evidence>
<dbReference type="InterPro" id="IPR014710">
    <property type="entry name" value="RmlC-like_jellyroll"/>
</dbReference>
<evidence type="ECO:0000256" key="3">
    <source>
        <dbReference type="ARBA" id="ARBA00023159"/>
    </source>
</evidence>
<evidence type="ECO:0000313" key="6">
    <source>
        <dbReference type="EMBL" id="TWT92636.1"/>
    </source>
</evidence>
<dbReference type="InterPro" id="IPR003313">
    <property type="entry name" value="AraC-bd"/>
</dbReference>
<gene>
    <name evidence="6" type="primary">araC_2</name>
    <name evidence="6" type="ORF">Pla100_46560</name>
</gene>
<dbReference type="PROSITE" id="PS01124">
    <property type="entry name" value="HTH_ARAC_FAMILY_2"/>
    <property type="match status" value="1"/>
</dbReference>
<dbReference type="EMBL" id="SJPM01000011">
    <property type="protein sequence ID" value="TWT92636.1"/>
    <property type="molecule type" value="Genomic_DNA"/>
</dbReference>
<dbReference type="PRINTS" id="PR00032">
    <property type="entry name" value="HTHARAC"/>
</dbReference>
<sequence length="299" mass="34119">MTSQLIADQEPEFVSRQVTEARRYYLNLNPSPSDPLCVVCGGVERMRPDYVVERDRFAFFGLELVVEGHGELTLDDHSFQLSPGMLFAYGPKTPHRIVNKPSQRMRKYYVDIAGFDAEKMLGEAGLLNSHPLRVPHYHELSELFEMLDREAHGNGDTAGEICEQIVRLILVKVRVGCLEESPTVPRAFATYERVRDHIESNYLAINTIEELAQQCDLTPIHLSRLFRRFAGTGAYQYLLRKKMNRAAELLVEDQMLVKQVALQLGFSDAFQFSRAFKRIFGIPPKHLVASQRVPVLPNQ</sequence>
<dbReference type="SMART" id="SM00342">
    <property type="entry name" value="HTH_ARAC"/>
    <property type="match status" value="1"/>
</dbReference>
<dbReference type="AlphaFoldDB" id="A0A5C5ZZQ5"/>
<dbReference type="SUPFAM" id="SSF46689">
    <property type="entry name" value="Homeodomain-like"/>
    <property type="match status" value="2"/>
</dbReference>
<dbReference type="InterPro" id="IPR020449">
    <property type="entry name" value="Tscrpt_reg_AraC-type_HTH"/>
</dbReference>